<dbReference type="InterPro" id="IPR049789">
    <property type="entry name" value="ArsI/CadI-like"/>
</dbReference>
<dbReference type="InterPro" id="IPR004360">
    <property type="entry name" value="Glyas_Fos-R_dOase_dom"/>
</dbReference>
<dbReference type="NCBIfam" id="NF041414">
    <property type="entry name" value="ArsI_CadI_VOC"/>
    <property type="match status" value="1"/>
</dbReference>
<comment type="caution">
    <text evidence="2">The sequence shown here is derived from an EMBL/GenBank/DDBJ whole genome shotgun (WGS) entry which is preliminary data.</text>
</comment>
<evidence type="ECO:0000313" key="3">
    <source>
        <dbReference type="Proteomes" id="UP000294155"/>
    </source>
</evidence>
<dbReference type="GO" id="GO:0051213">
    <property type="term" value="F:dioxygenase activity"/>
    <property type="evidence" value="ECO:0007669"/>
    <property type="project" value="UniProtKB-KW"/>
</dbReference>
<dbReference type="Proteomes" id="UP000294155">
    <property type="component" value="Unassembled WGS sequence"/>
</dbReference>
<dbReference type="InterPro" id="IPR037523">
    <property type="entry name" value="VOC_core"/>
</dbReference>
<dbReference type="SUPFAM" id="SSF54593">
    <property type="entry name" value="Glyoxalase/Bleomycin resistance protein/Dihydroxybiphenyl dioxygenase"/>
    <property type="match status" value="1"/>
</dbReference>
<organism evidence="2 3">
    <name type="scientific">Hymenobacter persicinus</name>
    <dbReference type="NCBI Taxonomy" id="2025506"/>
    <lineage>
        <taxon>Bacteria</taxon>
        <taxon>Pseudomonadati</taxon>
        <taxon>Bacteroidota</taxon>
        <taxon>Cytophagia</taxon>
        <taxon>Cytophagales</taxon>
        <taxon>Hymenobacteraceae</taxon>
        <taxon>Hymenobacter</taxon>
    </lineage>
</organism>
<dbReference type="InterPro" id="IPR052393">
    <property type="entry name" value="Cadmium-induced_rsp"/>
</dbReference>
<keyword evidence="3" id="KW-1185">Reference proteome</keyword>
<dbReference type="OrthoDB" id="9789608at2"/>
<gene>
    <name evidence="2" type="ORF">EWM57_14300</name>
</gene>
<proteinExistence type="predicted"/>
<dbReference type="RefSeq" id="WP_129921839.1">
    <property type="nucleotide sequence ID" value="NZ_SEWE01000031.1"/>
</dbReference>
<accession>A0A4Q5LDI9</accession>
<dbReference type="GO" id="GO:0046686">
    <property type="term" value="P:response to cadmium ion"/>
    <property type="evidence" value="ECO:0007669"/>
    <property type="project" value="TreeGrafter"/>
</dbReference>
<dbReference type="PANTHER" id="PTHR41294">
    <property type="entry name" value="CADMIUM-INDUCED PROTEIN CADI"/>
    <property type="match status" value="1"/>
</dbReference>
<evidence type="ECO:0000313" key="2">
    <source>
        <dbReference type="EMBL" id="RYU78340.1"/>
    </source>
</evidence>
<dbReference type="PANTHER" id="PTHR41294:SF1">
    <property type="entry name" value="CADMIUM-INDUCED PROTEIN CADI"/>
    <property type="match status" value="1"/>
</dbReference>
<protein>
    <submittedName>
        <fullName evidence="2">Glyoxalase/bleomycin resistance/dioxygenase family protein</fullName>
    </submittedName>
</protein>
<name>A0A4Q5LDI9_9BACT</name>
<keyword evidence="2" id="KW-0560">Oxidoreductase</keyword>
<sequence length="195" mass="21278">METSVFPRMHVSLYVADLAATVSFYNTIFGQPAAKIRPGYAKYVLDQPSLIISFVENPQRVASNFGHLGFQVETVQELDERLARARAAGLVQREEVGTSCCYAKQDKFWVNDPDGVEWEVYYFHEDAEFNDPRYQAEYDQAASSQCCIAPAAQAPEEAVLVTEPMAFPLTLAGPAAQTSCESTASAASPAASACC</sequence>
<dbReference type="AlphaFoldDB" id="A0A4Q5LDI9"/>
<keyword evidence="2" id="KW-0223">Dioxygenase</keyword>
<dbReference type="InterPro" id="IPR029068">
    <property type="entry name" value="Glyas_Bleomycin-R_OHBP_Dase"/>
</dbReference>
<evidence type="ECO:0000259" key="1">
    <source>
        <dbReference type="PROSITE" id="PS51819"/>
    </source>
</evidence>
<dbReference type="Gene3D" id="3.10.180.10">
    <property type="entry name" value="2,3-Dihydroxybiphenyl 1,2-Dioxygenase, domain 1"/>
    <property type="match status" value="1"/>
</dbReference>
<feature type="domain" description="VOC" evidence="1">
    <location>
        <begin position="7"/>
        <end position="123"/>
    </location>
</feature>
<dbReference type="EMBL" id="SEWE01000031">
    <property type="protein sequence ID" value="RYU78340.1"/>
    <property type="molecule type" value="Genomic_DNA"/>
</dbReference>
<dbReference type="PROSITE" id="PS51819">
    <property type="entry name" value="VOC"/>
    <property type="match status" value="1"/>
</dbReference>
<dbReference type="Pfam" id="PF00903">
    <property type="entry name" value="Glyoxalase"/>
    <property type="match status" value="1"/>
</dbReference>
<reference evidence="2 3" key="1">
    <citation type="submission" date="2019-02" db="EMBL/GenBank/DDBJ databases">
        <title>Bacterial novel species isolated from soil.</title>
        <authorList>
            <person name="Jung H.-Y."/>
        </authorList>
    </citation>
    <scope>NUCLEOTIDE SEQUENCE [LARGE SCALE GENOMIC DNA]</scope>
    <source>
        <strain evidence="2 3">1-3-3-3</strain>
    </source>
</reference>